<dbReference type="RefSeq" id="WP_371945307.1">
    <property type="nucleotide sequence ID" value="NZ_JAXCEH010000029.1"/>
</dbReference>
<dbReference type="Proteomes" id="UP001569904">
    <property type="component" value="Unassembled WGS sequence"/>
</dbReference>
<proteinExistence type="predicted"/>
<protein>
    <submittedName>
        <fullName evidence="1">Uncharacterized protein</fullName>
    </submittedName>
</protein>
<evidence type="ECO:0000313" key="2">
    <source>
        <dbReference type="Proteomes" id="UP001569904"/>
    </source>
</evidence>
<reference evidence="1 2" key="1">
    <citation type="submission" date="2023-11" db="EMBL/GenBank/DDBJ databases">
        <title>Actinomadura monticuli sp. nov., isolated from volcanic ash.</title>
        <authorList>
            <person name="Lee S.D."/>
            <person name="Yang H."/>
            <person name="Kim I.S."/>
        </authorList>
    </citation>
    <scope>NUCLEOTIDE SEQUENCE [LARGE SCALE GENOMIC DNA]</scope>
    <source>
        <strain evidence="1 2">DSM 45346</strain>
    </source>
</reference>
<comment type="caution">
    <text evidence="1">The sequence shown here is derived from an EMBL/GenBank/DDBJ whole genome shotgun (WGS) entry which is preliminary data.</text>
</comment>
<evidence type="ECO:0000313" key="1">
    <source>
        <dbReference type="EMBL" id="MFA1558312.1"/>
    </source>
</evidence>
<accession>A0ABV4RA84</accession>
<keyword evidence="2" id="KW-1185">Reference proteome</keyword>
<dbReference type="EMBL" id="JAXCEH010000029">
    <property type="protein sequence ID" value="MFA1558312.1"/>
    <property type="molecule type" value="Genomic_DNA"/>
</dbReference>
<sequence>MIALRALHDAWAAWRNRCSSGRDEREAVRTVLPEPYPEVVFLFAGGGPEVREASEALPGEARAWRTLAEMEAARSRVWSRQGRMWDAGVCAGRAQAYRAAAEQLEDVLIESLGLWDEYERQGNGDGLG</sequence>
<organism evidence="1 2">
    <name type="scientific">Actinomadura chokoriensis</name>
    <dbReference type="NCBI Taxonomy" id="454156"/>
    <lineage>
        <taxon>Bacteria</taxon>
        <taxon>Bacillati</taxon>
        <taxon>Actinomycetota</taxon>
        <taxon>Actinomycetes</taxon>
        <taxon>Streptosporangiales</taxon>
        <taxon>Thermomonosporaceae</taxon>
        <taxon>Actinomadura</taxon>
    </lineage>
</organism>
<name>A0ABV4RA84_9ACTN</name>
<gene>
    <name evidence="1" type="ORF">SM436_31880</name>
</gene>